<sequence>MRVPPVPPTQCADRKAASGWRRPRVYMYASVRGVRHFSPGARVGLRNPRNPMEGQGFANQSPSIPSLDRQVITLIGLELSGEKANLDQIILDQRPPDEKGDACCEGTGDRVMEMPDFSDKKSNVQLDLESCNLKPTVAMSGSVTNEDTTMSEPMDQDPERRRLECSKEETPSKTEKAAHVPKKGVGADPNKPKCRKARDIRRERKLLKLSNAGKDLNPGGDKASLFSKKPKNEAKSLEDFLFEPLPPDAAHRLEVRLVRNSRDCPEFANSFDSALAVYFRYQEKIHKDPPEKLTERRFRRFLVNSPIKVRTIVSSRGSPEFKATFETSWKLYERYQMQVHNEPASQCDRESYCQFLVSSPLQYDPKGPYSLGSFHQQYWLDGNLIAVGVIDILPTCLSSVYLYYNPDYSFLSLGTYASLREIAYARELQKVCPSIRDYCMGFYIHTCPKMRYKGNFSPSRLLCPETYTWHPIEKCKPLLDVDKYCRFEQDPNKRDENAVQDLDEVSILYNRTVITYKKYCQLKGNADRAEVKEYANLVGRKCIKRLFLYREL</sequence>
<gene>
    <name evidence="1" type="ORF">HPB50_022493</name>
</gene>
<name>A0ACB7S8H0_HYAAI</name>
<dbReference type="Proteomes" id="UP000821845">
    <property type="component" value="Chromosome 6"/>
</dbReference>
<proteinExistence type="predicted"/>
<protein>
    <submittedName>
        <fullName evidence="1">Uncharacterized protein</fullName>
    </submittedName>
</protein>
<evidence type="ECO:0000313" key="1">
    <source>
        <dbReference type="EMBL" id="KAH6929034.1"/>
    </source>
</evidence>
<accession>A0ACB7S8H0</accession>
<dbReference type="EMBL" id="CM023486">
    <property type="protein sequence ID" value="KAH6929034.1"/>
    <property type="molecule type" value="Genomic_DNA"/>
</dbReference>
<organism evidence="1 2">
    <name type="scientific">Hyalomma asiaticum</name>
    <name type="common">Tick</name>
    <dbReference type="NCBI Taxonomy" id="266040"/>
    <lineage>
        <taxon>Eukaryota</taxon>
        <taxon>Metazoa</taxon>
        <taxon>Ecdysozoa</taxon>
        <taxon>Arthropoda</taxon>
        <taxon>Chelicerata</taxon>
        <taxon>Arachnida</taxon>
        <taxon>Acari</taxon>
        <taxon>Parasitiformes</taxon>
        <taxon>Ixodida</taxon>
        <taxon>Ixodoidea</taxon>
        <taxon>Ixodidae</taxon>
        <taxon>Hyalomminae</taxon>
        <taxon>Hyalomma</taxon>
    </lineage>
</organism>
<evidence type="ECO:0000313" key="2">
    <source>
        <dbReference type="Proteomes" id="UP000821845"/>
    </source>
</evidence>
<keyword evidence="2" id="KW-1185">Reference proteome</keyword>
<comment type="caution">
    <text evidence="1">The sequence shown here is derived from an EMBL/GenBank/DDBJ whole genome shotgun (WGS) entry which is preliminary data.</text>
</comment>
<reference evidence="1" key="1">
    <citation type="submission" date="2020-05" db="EMBL/GenBank/DDBJ databases">
        <title>Large-scale comparative analyses of tick genomes elucidate their genetic diversity and vector capacities.</title>
        <authorList>
            <person name="Jia N."/>
            <person name="Wang J."/>
            <person name="Shi W."/>
            <person name="Du L."/>
            <person name="Sun Y."/>
            <person name="Zhan W."/>
            <person name="Jiang J."/>
            <person name="Wang Q."/>
            <person name="Zhang B."/>
            <person name="Ji P."/>
            <person name="Sakyi L.B."/>
            <person name="Cui X."/>
            <person name="Yuan T."/>
            <person name="Jiang B."/>
            <person name="Yang W."/>
            <person name="Lam T.T.-Y."/>
            <person name="Chang Q."/>
            <person name="Ding S."/>
            <person name="Wang X."/>
            <person name="Zhu J."/>
            <person name="Ruan X."/>
            <person name="Zhao L."/>
            <person name="Wei J."/>
            <person name="Que T."/>
            <person name="Du C."/>
            <person name="Cheng J."/>
            <person name="Dai P."/>
            <person name="Han X."/>
            <person name="Huang E."/>
            <person name="Gao Y."/>
            <person name="Liu J."/>
            <person name="Shao H."/>
            <person name="Ye R."/>
            <person name="Li L."/>
            <person name="Wei W."/>
            <person name="Wang X."/>
            <person name="Wang C."/>
            <person name="Yang T."/>
            <person name="Huo Q."/>
            <person name="Li W."/>
            <person name="Guo W."/>
            <person name="Chen H."/>
            <person name="Zhou L."/>
            <person name="Ni X."/>
            <person name="Tian J."/>
            <person name="Zhou Y."/>
            <person name="Sheng Y."/>
            <person name="Liu T."/>
            <person name="Pan Y."/>
            <person name="Xia L."/>
            <person name="Li J."/>
            <person name="Zhao F."/>
            <person name="Cao W."/>
        </authorList>
    </citation>
    <scope>NUCLEOTIDE SEQUENCE</scope>
    <source>
        <strain evidence="1">Hyas-2018</strain>
    </source>
</reference>